<evidence type="ECO:0000313" key="5">
    <source>
        <dbReference type="Proteomes" id="UP000502196"/>
    </source>
</evidence>
<proteinExistence type="predicted"/>
<evidence type="ECO:0000313" key="4">
    <source>
        <dbReference type="Proteomes" id="UP000231932"/>
    </source>
</evidence>
<dbReference type="EMBL" id="LR792683">
    <property type="protein sequence ID" value="CAB3391689.1"/>
    <property type="molecule type" value="Genomic_DNA"/>
</dbReference>
<gene>
    <name evidence="3" type="primary">yitW</name>
    <name evidence="3" type="ORF">COOX1_1036</name>
    <name evidence="2" type="ORF">CVV65_04270</name>
</gene>
<dbReference type="OrthoDB" id="9805360at2"/>
<name>A0A2K8N734_9BACL</name>
<dbReference type="AlphaFoldDB" id="A0A2K8N734"/>
<reference evidence="4" key="1">
    <citation type="submission" date="2017-11" db="EMBL/GenBank/DDBJ databases">
        <title>Complete Genome Sequence of Kyrpidia sp. Strain EA-1, a thermophilic, hydrogen-oxidizing Bacterium, isolated from the Azores.</title>
        <authorList>
            <person name="Reiner J.E."/>
            <person name="Lapp C.J."/>
            <person name="Bunk B."/>
            <person name="Gescher J."/>
        </authorList>
    </citation>
    <scope>NUCLEOTIDE SEQUENCE [LARGE SCALE GENOMIC DNA]</scope>
    <source>
        <strain evidence="4">EA-1</strain>
    </source>
</reference>
<dbReference type="PANTHER" id="PTHR42831">
    <property type="entry name" value="FE-S PROTEIN MATURATION AUXILIARY FACTOR YITW"/>
    <property type="match status" value="1"/>
</dbReference>
<organism evidence="2 4">
    <name type="scientific">Kyrpidia spormannii</name>
    <dbReference type="NCBI Taxonomy" id="2055160"/>
    <lineage>
        <taxon>Bacteria</taxon>
        <taxon>Bacillati</taxon>
        <taxon>Bacillota</taxon>
        <taxon>Bacilli</taxon>
        <taxon>Bacillales</taxon>
        <taxon>Alicyclobacillaceae</taxon>
        <taxon>Kyrpidia</taxon>
    </lineage>
</organism>
<reference evidence="3 5" key="3">
    <citation type="submission" date="2020-04" db="EMBL/GenBank/DDBJ databases">
        <authorList>
            <person name="Hogendoorn C."/>
        </authorList>
    </citation>
    <scope>NUCLEOTIDE SEQUENCE [LARGE SCALE GENOMIC DNA]</scope>
    <source>
        <strain evidence="3">COOX1</strain>
    </source>
</reference>
<dbReference type="Gene3D" id="3.30.300.130">
    <property type="entry name" value="Fe-S cluster assembly (FSCA)"/>
    <property type="match status" value="1"/>
</dbReference>
<evidence type="ECO:0000259" key="1">
    <source>
        <dbReference type="Pfam" id="PF01883"/>
    </source>
</evidence>
<evidence type="ECO:0000313" key="2">
    <source>
        <dbReference type="EMBL" id="ATY84262.1"/>
    </source>
</evidence>
<dbReference type="Pfam" id="PF01883">
    <property type="entry name" value="FeS_assembly_P"/>
    <property type="match status" value="1"/>
</dbReference>
<keyword evidence="4" id="KW-1185">Reference proteome</keyword>
<dbReference type="Proteomes" id="UP000502196">
    <property type="component" value="Chromosome"/>
</dbReference>
<sequence length="100" mass="11354">MATVDEVREALTEVYDPELQIDIVNLGMVYDIQVNGGDVHVTMTLTAMGCPIFDLLKRQIQERVSELDGVDNVDVELTFDPPWSPDKMSEEAKLAMRYMF</sequence>
<evidence type="ECO:0000313" key="3">
    <source>
        <dbReference type="EMBL" id="CAB3391689.1"/>
    </source>
</evidence>
<dbReference type="PANTHER" id="PTHR42831:SF1">
    <property type="entry name" value="FE-S PROTEIN MATURATION AUXILIARY FACTOR YITW"/>
    <property type="match status" value="1"/>
</dbReference>
<dbReference type="EMBL" id="CP024955">
    <property type="protein sequence ID" value="ATY84262.1"/>
    <property type="molecule type" value="Genomic_DNA"/>
</dbReference>
<accession>A0A2K8N734</accession>
<reference evidence="2" key="2">
    <citation type="journal article" date="2018" name="Genome Announc.">
        <title>Complete Genome Sequence of Kyrpidia sp. Strain EA-1, a Thermophilic Knallgas Bacterium, Isolated from the Azores.</title>
        <authorList>
            <person name="Reiner J.E."/>
            <person name="Lapp C.J."/>
            <person name="Bunk B."/>
            <person name="Sproer C."/>
            <person name="Overmann J."/>
            <person name="Gescher J."/>
        </authorList>
    </citation>
    <scope>NUCLEOTIDE SEQUENCE</scope>
    <source>
        <strain evidence="2">EA-1</strain>
    </source>
</reference>
<dbReference type="InterPro" id="IPR034904">
    <property type="entry name" value="FSCA_dom_sf"/>
</dbReference>
<dbReference type="RefSeq" id="WP_100667090.1">
    <property type="nucleotide sequence ID" value="NZ_CP024955.1"/>
</dbReference>
<dbReference type="KEGG" id="kyr:CVV65_04270"/>
<protein>
    <submittedName>
        <fullName evidence="2">Aromatic ring hydroxylase</fullName>
    </submittedName>
    <submittedName>
        <fullName evidence="3">Fe-S protein maturation auxiliary factor YitW</fullName>
    </submittedName>
</protein>
<dbReference type="InterPro" id="IPR052339">
    <property type="entry name" value="Fe-S_Maturation_MIP18"/>
</dbReference>
<dbReference type="SUPFAM" id="SSF117916">
    <property type="entry name" value="Fe-S cluster assembly (FSCA) domain-like"/>
    <property type="match status" value="1"/>
</dbReference>
<dbReference type="Proteomes" id="UP000231932">
    <property type="component" value="Chromosome"/>
</dbReference>
<dbReference type="InterPro" id="IPR002744">
    <property type="entry name" value="MIP18-like"/>
</dbReference>
<feature type="domain" description="MIP18 family-like" evidence="1">
    <location>
        <begin position="5"/>
        <end position="75"/>
    </location>
</feature>